<protein>
    <submittedName>
        <fullName evidence="2">EpsG family protein</fullName>
    </submittedName>
</protein>
<organism evidence="2 3">
    <name type="scientific">Bifidobacterium santillanense</name>
    <dbReference type="NCBI Taxonomy" id="2809028"/>
    <lineage>
        <taxon>Bacteria</taxon>
        <taxon>Bacillati</taxon>
        <taxon>Actinomycetota</taxon>
        <taxon>Actinomycetes</taxon>
        <taxon>Bifidobacteriales</taxon>
        <taxon>Bifidobacteriaceae</taxon>
        <taxon>Bifidobacterium</taxon>
    </lineage>
</organism>
<dbReference type="EMBL" id="JAFEJS010000007">
    <property type="protein sequence ID" value="MBT1173159.1"/>
    <property type="molecule type" value="Genomic_DNA"/>
</dbReference>
<feature type="transmembrane region" description="Helical" evidence="1">
    <location>
        <begin position="195"/>
        <end position="216"/>
    </location>
</feature>
<dbReference type="InterPro" id="IPR049458">
    <property type="entry name" value="EpsG-like"/>
</dbReference>
<feature type="transmembrane region" description="Helical" evidence="1">
    <location>
        <begin position="236"/>
        <end position="254"/>
    </location>
</feature>
<keyword evidence="1" id="KW-1133">Transmembrane helix</keyword>
<accession>A0ABS5UQI2</accession>
<dbReference type="Pfam" id="PF14897">
    <property type="entry name" value="EpsG"/>
    <property type="match status" value="1"/>
</dbReference>
<name>A0ABS5UQI2_9BIFI</name>
<keyword evidence="3" id="KW-1185">Reference proteome</keyword>
<keyword evidence="1" id="KW-0472">Membrane</keyword>
<sequence length="329" mass="36953">MAFSSGNADAGINEYRYNDYEETKGITEAGYYLLMKVFSGSGIPFATYKQIIAAIELSLIGSTILKLATNTNVVLALYILYPFCMDVVQMRYTLALSIVIFSFRFLLDNKNKIRNSILFAILIIVASLFHSLSIFYIFLLAVKVLSVRNTVFIAAIIDCVGIAIFNPLSLLTIANAINMTDKLNTYLANPTTFGAYRGAIILIFSFLLTFGFAYAFSIKRIPLHEISDFDISVIKINILALCIIPFLTLAPDFFRIQIGISLLNYITITNHLSKTSSHEYSILLKPVKNIYMICLLYVMAFINLYILVLGNTNIDTVFIPLWFSNTLLK</sequence>
<reference evidence="2 3" key="1">
    <citation type="journal article" date="2021" name="Environ. Microbiol.">
        <title>Genetic insights into the dark matter of the mammalian gut microbiota through targeted genome reconstruction.</title>
        <authorList>
            <person name="Lugli G.A."/>
            <person name="Alessandri G."/>
            <person name="Milani C."/>
            <person name="Viappiani A."/>
            <person name="Fontana F."/>
            <person name="Tarracchini C."/>
            <person name="Mancabelli L."/>
            <person name="Argentini C."/>
            <person name="Ruiz L."/>
            <person name="Margolles A."/>
            <person name="van Sinderen D."/>
            <person name="Turroni F."/>
            <person name="Ventura M."/>
        </authorList>
    </citation>
    <scope>NUCLEOTIDE SEQUENCE [LARGE SCALE GENOMIC DNA]</scope>
    <source>
        <strain evidence="2 3">MA2</strain>
    </source>
</reference>
<gene>
    <name evidence="2" type="ORF">JS528_07305</name>
</gene>
<evidence type="ECO:0000256" key="1">
    <source>
        <dbReference type="SAM" id="Phobius"/>
    </source>
</evidence>
<evidence type="ECO:0000313" key="2">
    <source>
        <dbReference type="EMBL" id="MBT1173159.1"/>
    </source>
</evidence>
<dbReference type="Proteomes" id="UP000773064">
    <property type="component" value="Unassembled WGS sequence"/>
</dbReference>
<feature type="transmembrane region" description="Helical" evidence="1">
    <location>
        <begin position="87"/>
        <end position="107"/>
    </location>
</feature>
<proteinExistence type="predicted"/>
<feature type="transmembrane region" description="Helical" evidence="1">
    <location>
        <begin position="290"/>
        <end position="308"/>
    </location>
</feature>
<feature type="transmembrane region" description="Helical" evidence="1">
    <location>
        <begin position="59"/>
        <end position="81"/>
    </location>
</feature>
<comment type="caution">
    <text evidence="2">The sequence shown here is derived from an EMBL/GenBank/DDBJ whole genome shotgun (WGS) entry which is preliminary data.</text>
</comment>
<feature type="transmembrane region" description="Helical" evidence="1">
    <location>
        <begin position="119"/>
        <end position="139"/>
    </location>
</feature>
<evidence type="ECO:0000313" key="3">
    <source>
        <dbReference type="Proteomes" id="UP000773064"/>
    </source>
</evidence>
<feature type="transmembrane region" description="Helical" evidence="1">
    <location>
        <begin position="151"/>
        <end position="174"/>
    </location>
</feature>
<keyword evidence="1" id="KW-0812">Transmembrane</keyword>